<feature type="compositionally biased region" description="Polar residues" evidence="1">
    <location>
        <begin position="39"/>
        <end position="52"/>
    </location>
</feature>
<dbReference type="Proteomes" id="UP000811619">
    <property type="component" value="Unassembled WGS sequence"/>
</dbReference>
<gene>
    <name evidence="2" type="ORF">E4U42_007373</name>
</gene>
<dbReference type="AlphaFoldDB" id="A0A8K0NEL5"/>
<feature type="region of interest" description="Disordered" evidence="1">
    <location>
        <begin position="1"/>
        <end position="52"/>
    </location>
</feature>
<evidence type="ECO:0000313" key="3">
    <source>
        <dbReference type="Proteomes" id="UP000811619"/>
    </source>
</evidence>
<sequence length="131" mass="13778">MEIGREESESESESESEGESEGEAGEGCNCYKAPRGRSSRQQTAGGRQQTADGRTGVCLVVFGRGPSASVGSWRGLFALRRFLQRTGGEGEATTRAGSKKGSSDDEVESRTAGAEAVVGVEKETELLDVVD</sequence>
<reference evidence="2" key="1">
    <citation type="journal article" date="2020" name="bioRxiv">
        <title>Whole genome comparisons of ergot fungi reveals the divergence and evolution of species within the genus Claviceps are the result of varying mechanisms driving genome evolution and host range expansion.</title>
        <authorList>
            <person name="Wyka S.A."/>
            <person name="Mondo S.J."/>
            <person name="Liu M."/>
            <person name="Dettman J."/>
            <person name="Nalam V."/>
            <person name="Broders K.D."/>
        </authorList>
    </citation>
    <scope>NUCLEOTIDE SEQUENCE</scope>
    <source>
        <strain evidence="2">CCC 489</strain>
    </source>
</reference>
<keyword evidence="3" id="KW-1185">Reference proteome</keyword>
<accession>A0A8K0NEL5</accession>
<evidence type="ECO:0000256" key="1">
    <source>
        <dbReference type="SAM" id="MobiDB-lite"/>
    </source>
</evidence>
<protein>
    <submittedName>
        <fullName evidence="2">Uncharacterized protein</fullName>
    </submittedName>
</protein>
<name>A0A8K0NEL5_9HYPO</name>
<comment type="caution">
    <text evidence="2">The sequence shown here is derived from an EMBL/GenBank/DDBJ whole genome shotgun (WGS) entry which is preliminary data.</text>
</comment>
<evidence type="ECO:0000313" key="2">
    <source>
        <dbReference type="EMBL" id="KAG5917148.1"/>
    </source>
</evidence>
<feature type="region of interest" description="Disordered" evidence="1">
    <location>
        <begin position="86"/>
        <end position="114"/>
    </location>
</feature>
<organism evidence="2 3">
    <name type="scientific">Claviceps africana</name>
    <dbReference type="NCBI Taxonomy" id="83212"/>
    <lineage>
        <taxon>Eukaryota</taxon>
        <taxon>Fungi</taxon>
        <taxon>Dikarya</taxon>
        <taxon>Ascomycota</taxon>
        <taxon>Pezizomycotina</taxon>
        <taxon>Sordariomycetes</taxon>
        <taxon>Hypocreomycetidae</taxon>
        <taxon>Hypocreales</taxon>
        <taxon>Clavicipitaceae</taxon>
        <taxon>Claviceps</taxon>
    </lineage>
</organism>
<proteinExistence type="predicted"/>
<dbReference type="EMBL" id="SRPY01000833">
    <property type="protein sequence ID" value="KAG5917148.1"/>
    <property type="molecule type" value="Genomic_DNA"/>
</dbReference>
<feature type="compositionally biased region" description="Acidic residues" evidence="1">
    <location>
        <begin position="8"/>
        <end position="24"/>
    </location>
</feature>
<dbReference type="OrthoDB" id="10566043at2759"/>